<comment type="subcellular location">
    <subcellularLocation>
        <location evidence="1">Cell membrane</location>
        <topology evidence="1">Multi-pass membrane protein</topology>
    </subcellularLocation>
</comment>
<proteinExistence type="inferred from homology"/>
<dbReference type="Proteomes" id="UP000244904">
    <property type="component" value="Unassembled WGS sequence"/>
</dbReference>
<dbReference type="PRINTS" id="PR00943">
    <property type="entry name" value="CUATPASE"/>
</dbReference>
<evidence type="ECO:0000256" key="5">
    <source>
        <dbReference type="ARBA" id="ARBA00022475"/>
    </source>
</evidence>
<dbReference type="GO" id="GO:0055070">
    <property type="term" value="P:copper ion homeostasis"/>
    <property type="evidence" value="ECO:0007669"/>
    <property type="project" value="TreeGrafter"/>
</dbReference>
<dbReference type="PRINTS" id="PR00119">
    <property type="entry name" value="CATATPASE"/>
</dbReference>
<feature type="domain" description="HMA" evidence="15">
    <location>
        <begin position="3"/>
        <end position="66"/>
    </location>
</feature>
<evidence type="ECO:0000256" key="14">
    <source>
        <dbReference type="RuleBase" id="RU362081"/>
    </source>
</evidence>
<dbReference type="InterPro" id="IPR044492">
    <property type="entry name" value="P_typ_ATPase_HD_dom"/>
</dbReference>
<evidence type="ECO:0000256" key="1">
    <source>
        <dbReference type="ARBA" id="ARBA00004651"/>
    </source>
</evidence>
<feature type="domain" description="HMA" evidence="15">
    <location>
        <begin position="68"/>
        <end position="134"/>
    </location>
</feature>
<dbReference type="InterPro" id="IPR001757">
    <property type="entry name" value="P_typ_ATPase"/>
</dbReference>
<feature type="transmembrane region" description="Helical" evidence="14">
    <location>
        <begin position="184"/>
        <end position="207"/>
    </location>
</feature>
<keyword evidence="7 14" id="KW-0479">Metal-binding</keyword>
<dbReference type="PROSITE" id="PS50846">
    <property type="entry name" value="HMA_2"/>
    <property type="match status" value="2"/>
</dbReference>
<dbReference type="InterPro" id="IPR006121">
    <property type="entry name" value="HMA_dom"/>
</dbReference>
<dbReference type="GO" id="GO:0016887">
    <property type="term" value="F:ATP hydrolysis activity"/>
    <property type="evidence" value="ECO:0007669"/>
    <property type="project" value="InterPro"/>
</dbReference>
<keyword evidence="10" id="KW-1278">Translocase</keyword>
<dbReference type="NCBIfam" id="TIGR01511">
    <property type="entry name" value="ATPase-IB1_Cu"/>
    <property type="match status" value="1"/>
</dbReference>
<keyword evidence="5 14" id="KW-1003">Cell membrane</keyword>
<dbReference type="NCBIfam" id="TIGR01525">
    <property type="entry name" value="ATPase-IB_hvy"/>
    <property type="match status" value="1"/>
</dbReference>
<dbReference type="GO" id="GO:0060003">
    <property type="term" value="P:copper ion export"/>
    <property type="evidence" value="ECO:0007669"/>
    <property type="project" value="UniProtKB-ARBA"/>
</dbReference>
<dbReference type="OrthoDB" id="9807843at2"/>
<dbReference type="SFLD" id="SFLDG00002">
    <property type="entry name" value="C1.7:_P-type_atpase_like"/>
    <property type="match status" value="1"/>
</dbReference>
<dbReference type="Gene3D" id="3.30.70.100">
    <property type="match status" value="2"/>
</dbReference>
<dbReference type="Gene3D" id="3.40.1110.10">
    <property type="entry name" value="Calcium-transporting ATPase, cytoplasmic domain N"/>
    <property type="match status" value="1"/>
</dbReference>
<dbReference type="Pfam" id="PF00122">
    <property type="entry name" value="E1-E2_ATPase"/>
    <property type="match status" value="1"/>
</dbReference>
<keyword evidence="13 14" id="KW-0472">Membrane</keyword>
<feature type="transmembrane region" description="Helical" evidence="14">
    <location>
        <begin position="752"/>
        <end position="771"/>
    </location>
</feature>
<feature type="transmembrane region" description="Helical" evidence="14">
    <location>
        <begin position="440"/>
        <end position="463"/>
    </location>
</feature>
<reference evidence="17" key="1">
    <citation type="submission" date="2018-03" db="EMBL/GenBank/DDBJ databases">
        <authorList>
            <person name="Rodrigo-Torres L."/>
            <person name="Arahal R. D."/>
            <person name="Lucena T."/>
        </authorList>
    </citation>
    <scope>NUCLEOTIDE SEQUENCE [LARGE SCALE GENOMIC DNA]</scope>
    <source>
        <strain evidence="17">CECT 8871</strain>
    </source>
</reference>
<feature type="transmembrane region" description="Helical" evidence="14">
    <location>
        <begin position="158"/>
        <end position="178"/>
    </location>
</feature>
<accession>A0A2R8AYW6</accession>
<dbReference type="Gene3D" id="2.70.150.10">
    <property type="entry name" value="Calcium-transporting ATPase, cytoplasmic transduction domain A"/>
    <property type="match status" value="1"/>
</dbReference>
<dbReference type="InterPro" id="IPR023299">
    <property type="entry name" value="ATPase_P-typ_cyto_dom_N"/>
</dbReference>
<keyword evidence="17" id="KW-1185">Reference proteome</keyword>
<dbReference type="SFLD" id="SFLDF00027">
    <property type="entry name" value="p-type_atpase"/>
    <property type="match status" value="1"/>
</dbReference>
<feature type="transmembrane region" description="Helical" evidence="14">
    <location>
        <begin position="412"/>
        <end position="434"/>
    </location>
</feature>
<evidence type="ECO:0000259" key="15">
    <source>
        <dbReference type="PROSITE" id="PS50846"/>
    </source>
</evidence>
<evidence type="ECO:0000256" key="11">
    <source>
        <dbReference type="ARBA" id="ARBA00022989"/>
    </source>
</evidence>
<dbReference type="PROSITE" id="PS00154">
    <property type="entry name" value="ATPASE_E1_E2"/>
    <property type="match status" value="1"/>
</dbReference>
<comment type="similarity">
    <text evidence="2 14">Belongs to the cation transport ATPase (P-type) (TC 3.A.3) family. Type IB subfamily.</text>
</comment>
<keyword evidence="16" id="KW-0378">Hydrolase</keyword>
<evidence type="ECO:0000256" key="10">
    <source>
        <dbReference type="ARBA" id="ARBA00022967"/>
    </source>
</evidence>
<dbReference type="InterPro" id="IPR027256">
    <property type="entry name" value="P-typ_ATPase_IB"/>
</dbReference>
<dbReference type="InterPro" id="IPR023214">
    <property type="entry name" value="HAD_sf"/>
</dbReference>
<dbReference type="InterPro" id="IPR023298">
    <property type="entry name" value="ATPase_P-typ_TM_dom_sf"/>
</dbReference>
<dbReference type="EC" id="7.2.2.8" evidence="3"/>
<dbReference type="CDD" id="cd02094">
    <property type="entry name" value="P-type_ATPase_Cu-like"/>
    <property type="match status" value="1"/>
</dbReference>
<dbReference type="PANTHER" id="PTHR43520">
    <property type="entry name" value="ATP7, ISOFORM B"/>
    <property type="match status" value="1"/>
</dbReference>
<dbReference type="SUPFAM" id="SSF81653">
    <property type="entry name" value="Calcium ATPase, transduction domain A"/>
    <property type="match status" value="1"/>
</dbReference>
<dbReference type="InterPro" id="IPR036163">
    <property type="entry name" value="HMA_dom_sf"/>
</dbReference>
<dbReference type="InterPro" id="IPR036412">
    <property type="entry name" value="HAD-like_sf"/>
</dbReference>
<dbReference type="FunFam" id="2.70.150.10:FF:000020">
    <property type="entry name" value="Copper-exporting P-type ATPase A"/>
    <property type="match status" value="1"/>
</dbReference>
<dbReference type="InterPro" id="IPR018303">
    <property type="entry name" value="ATPase_P-typ_P_site"/>
</dbReference>
<protein>
    <recommendedName>
        <fullName evidence="3">P-type Cu(+) transporter</fullName>
        <ecNumber evidence="3">7.2.2.8</ecNumber>
    </recommendedName>
</protein>
<evidence type="ECO:0000256" key="7">
    <source>
        <dbReference type="ARBA" id="ARBA00022723"/>
    </source>
</evidence>
<sequence length="826" mass="85534">MSQALRFEVSRLSCAGCAGRAERALAGTAGVSEASVNIANKMAQVSGSASSADLQKALVGAGYPAVEATVRLKINGMSCASCSGRVERALAEVPGVLSASVNLATEMADVTILKGAVETQTLVKTVKASGYEAALNTPSAKPQTDEAKTALAALRGKTLFAAALTLPVFIAEMGGHLYPPFHMWLHGLIGATPLLLAQFILITLVMIGPGRQFYRIGLPLLTKGAPDMNSLVALGTLAAWGYSTVALFLPSLLPEEGRAVYFESAGVIITLILLGRWLEARAKGRTGDAIRALQTLRPDTARVERDGAIEEIAVEAIAPGDIIHLRPGERIAVDGEVLTGRSYVDESMISGEPLPVEKAEGAALTGGTVNGQSSLTFRATRVGSDTVLARIIAMVEQAQGAKLPIQAVADRVVRIFVPVVMGIAALTVLVWLLFGPSPVLSYALVAGVSVLIIACPCAMGLATPTSIMVGTGRAAQLGVLFRKGDALQRLGESKVIAFDKTGTLTRGTPVLSSHALFGGAAYDDVLQLVASAEDRSEHPIARALVAANSRPILKAEVEAVAGHGLKATVDGRTVLIGNVRLMKDAGIEVDAAQPALDEAASRGETPVLVAIDGALAAALSVADQLKSDAKATIAALQQAGLRVALITGDSKATAKAIASDLGIDDIRAEVLPGDKADAVRQLRDEFGPVTFVGDGINDAPALAEADVGMAMGTGTDIAIEAGDVILSSGDTKSVVNALTVSRHTMRNIRQNLAWAFGYNVVLIPVAAGVLYPAFGLLLSPMLAAGAMALSSVFVVSNALRLRRVQPVLKEDPRTEAEVCPIPTPAE</sequence>
<evidence type="ECO:0000256" key="4">
    <source>
        <dbReference type="ARBA" id="ARBA00022448"/>
    </source>
</evidence>
<evidence type="ECO:0000256" key="3">
    <source>
        <dbReference type="ARBA" id="ARBA00012517"/>
    </source>
</evidence>
<dbReference type="PANTHER" id="PTHR43520:SF8">
    <property type="entry name" value="P-TYPE CU(+) TRANSPORTER"/>
    <property type="match status" value="1"/>
</dbReference>
<dbReference type="EMBL" id="OMOJ01000007">
    <property type="protein sequence ID" value="SPF81231.1"/>
    <property type="molecule type" value="Genomic_DNA"/>
</dbReference>
<keyword evidence="6 14" id="KW-0812">Transmembrane</keyword>
<dbReference type="InterPro" id="IPR059000">
    <property type="entry name" value="ATPase_P-type_domA"/>
</dbReference>
<dbReference type="GO" id="GO:0005507">
    <property type="term" value="F:copper ion binding"/>
    <property type="evidence" value="ECO:0007669"/>
    <property type="project" value="TreeGrafter"/>
</dbReference>
<dbReference type="GO" id="GO:0140581">
    <property type="term" value="F:P-type monovalent copper transporter activity"/>
    <property type="evidence" value="ECO:0007669"/>
    <property type="project" value="UniProtKB-EC"/>
</dbReference>
<feature type="transmembrane region" description="Helical" evidence="14">
    <location>
        <begin position="259"/>
        <end position="278"/>
    </location>
</feature>
<dbReference type="SUPFAM" id="SSF81665">
    <property type="entry name" value="Calcium ATPase, transmembrane domain M"/>
    <property type="match status" value="1"/>
</dbReference>
<dbReference type="CDD" id="cd00371">
    <property type="entry name" value="HMA"/>
    <property type="match status" value="2"/>
</dbReference>
<keyword evidence="11 14" id="KW-1133">Transmembrane helix</keyword>
<evidence type="ECO:0000256" key="6">
    <source>
        <dbReference type="ARBA" id="ARBA00022692"/>
    </source>
</evidence>
<evidence type="ECO:0000256" key="9">
    <source>
        <dbReference type="ARBA" id="ARBA00022840"/>
    </source>
</evidence>
<dbReference type="Gene3D" id="3.40.50.1000">
    <property type="entry name" value="HAD superfamily/HAD-like"/>
    <property type="match status" value="1"/>
</dbReference>
<dbReference type="InterPro" id="IPR017969">
    <property type="entry name" value="Heavy-metal-associated_CS"/>
</dbReference>
<evidence type="ECO:0000313" key="16">
    <source>
        <dbReference type="EMBL" id="SPF81231.1"/>
    </source>
</evidence>
<dbReference type="NCBIfam" id="TIGR01494">
    <property type="entry name" value="ATPase_P-type"/>
    <property type="match status" value="1"/>
</dbReference>
<dbReference type="GO" id="GO:0005886">
    <property type="term" value="C:plasma membrane"/>
    <property type="evidence" value="ECO:0007669"/>
    <property type="project" value="UniProtKB-SubCell"/>
</dbReference>
<evidence type="ECO:0000256" key="8">
    <source>
        <dbReference type="ARBA" id="ARBA00022741"/>
    </source>
</evidence>
<gene>
    <name evidence="16" type="primary">actP_2</name>
    <name evidence="16" type="ORF">PRI8871_03053</name>
</gene>
<dbReference type="SFLD" id="SFLDS00003">
    <property type="entry name" value="Haloacid_Dehalogenase"/>
    <property type="match status" value="1"/>
</dbReference>
<dbReference type="Pfam" id="PF00702">
    <property type="entry name" value="Hydrolase"/>
    <property type="match status" value="1"/>
</dbReference>
<keyword evidence="12" id="KW-0406">Ion transport</keyword>
<dbReference type="AlphaFoldDB" id="A0A2R8AYW6"/>
<dbReference type="PROSITE" id="PS01047">
    <property type="entry name" value="HMA_1"/>
    <property type="match status" value="1"/>
</dbReference>
<dbReference type="SUPFAM" id="SSF56784">
    <property type="entry name" value="HAD-like"/>
    <property type="match status" value="1"/>
</dbReference>
<name>A0A2R8AYW6_9RHOB</name>
<keyword evidence="4" id="KW-0813">Transport</keyword>
<dbReference type="FunFam" id="3.30.70.100:FF:000005">
    <property type="entry name" value="Copper-exporting P-type ATPase A"/>
    <property type="match status" value="1"/>
</dbReference>
<evidence type="ECO:0000256" key="12">
    <source>
        <dbReference type="ARBA" id="ARBA00023065"/>
    </source>
</evidence>
<dbReference type="GO" id="GO:0043682">
    <property type="term" value="F:P-type divalent copper transporter activity"/>
    <property type="evidence" value="ECO:0007669"/>
    <property type="project" value="TreeGrafter"/>
</dbReference>
<keyword evidence="8 14" id="KW-0547">Nucleotide-binding</keyword>
<evidence type="ECO:0000313" key="17">
    <source>
        <dbReference type="Proteomes" id="UP000244904"/>
    </source>
</evidence>
<keyword evidence="9 14" id="KW-0067">ATP-binding</keyword>
<feature type="transmembrane region" description="Helical" evidence="14">
    <location>
        <begin position="777"/>
        <end position="799"/>
    </location>
</feature>
<organism evidence="16 17">
    <name type="scientific">Pseudoprimorskyibacter insulae</name>
    <dbReference type="NCBI Taxonomy" id="1695997"/>
    <lineage>
        <taxon>Bacteria</taxon>
        <taxon>Pseudomonadati</taxon>
        <taxon>Pseudomonadota</taxon>
        <taxon>Alphaproteobacteria</taxon>
        <taxon>Rhodobacterales</taxon>
        <taxon>Paracoccaceae</taxon>
        <taxon>Pseudoprimorskyibacter</taxon>
    </lineage>
</organism>
<evidence type="ECO:0000256" key="13">
    <source>
        <dbReference type="ARBA" id="ARBA00023136"/>
    </source>
</evidence>
<feature type="transmembrane region" description="Helical" evidence="14">
    <location>
        <begin position="228"/>
        <end position="253"/>
    </location>
</feature>
<dbReference type="SUPFAM" id="SSF55008">
    <property type="entry name" value="HMA, heavy metal-associated domain"/>
    <property type="match status" value="2"/>
</dbReference>
<evidence type="ECO:0000256" key="2">
    <source>
        <dbReference type="ARBA" id="ARBA00006024"/>
    </source>
</evidence>
<dbReference type="RefSeq" id="WP_108887079.1">
    <property type="nucleotide sequence ID" value="NZ_OMOJ01000007.1"/>
</dbReference>
<dbReference type="GO" id="GO:0005524">
    <property type="term" value="F:ATP binding"/>
    <property type="evidence" value="ECO:0007669"/>
    <property type="project" value="UniProtKB-UniRule"/>
</dbReference>
<dbReference type="InterPro" id="IPR008250">
    <property type="entry name" value="ATPase_P-typ_transduc_dom_A_sf"/>
</dbReference>
<dbReference type="Pfam" id="PF00403">
    <property type="entry name" value="HMA"/>
    <property type="match status" value="2"/>
</dbReference>